<accession>A0A1Z4N0Y4</accession>
<evidence type="ECO:0000256" key="1">
    <source>
        <dbReference type="ARBA" id="ARBA00001946"/>
    </source>
</evidence>
<dbReference type="Proteomes" id="UP000218785">
    <property type="component" value="Chromosome"/>
</dbReference>
<dbReference type="InterPro" id="IPR029060">
    <property type="entry name" value="PIN-like_dom_sf"/>
</dbReference>
<keyword evidence="6" id="KW-0460">Magnesium</keyword>
<reference evidence="9 10" key="1">
    <citation type="submission" date="2017-06" db="EMBL/GenBank/DDBJ databases">
        <title>Genome sequencing of cyanobaciteial culture collection at National Institute for Environmental Studies (NIES).</title>
        <authorList>
            <person name="Hirose Y."/>
            <person name="Shimura Y."/>
            <person name="Fujisawa T."/>
            <person name="Nakamura Y."/>
            <person name="Kawachi M."/>
        </authorList>
    </citation>
    <scope>NUCLEOTIDE SEQUENCE [LARGE SCALE GENOMIC DNA]</scope>
    <source>
        <strain evidence="9 10">NIES-37</strain>
    </source>
</reference>
<evidence type="ECO:0000256" key="2">
    <source>
        <dbReference type="ARBA" id="ARBA00022649"/>
    </source>
</evidence>
<dbReference type="PANTHER" id="PTHR33653">
    <property type="entry name" value="RIBONUCLEASE VAPC2"/>
    <property type="match status" value="1"/>
</dbReference>
<dbReference type="InterPro" id="IPR050556">
    <property type="entry name" value="Type_II_TA_system_RNase"/>
</dbReference>
<evidence type="ECO:0000259" key="8">
    <source>
        <dbReference type="Pfam" id="PF01850"/>
    </source>
</evidence>
<feature type="domain" description="PIN" evidence="8">
    <location>
        <begin position="6"/>
        <end position="135"/>
    </location>
</feature>
<dbReference type="SUPFAM" id="SSF88723">
    <property type="entry name" value="PIN domain-like"/>
    <property type="match status" value="1"/>
</dbReference>
<evidence type="ECO:0000313" key="10">
    <source>
        <dbReference type="Proteomes" id="UP000218785"/>
    </source>
</evidence>
<comment type="cofactor">
    <cofactor evidence="1">
        <name>Mg(2+)</name>
        <dbReference type="ChEBI" id="CHEBI:18420"/>
    </cofactor>
</comment>
<dbReference type="Gene3D" id="3.40.50.1010">
    <property type="entry name" value="5'-nuclease"/>
    <property type="match status" value="1"/>
</dbReference>
<protein>
    <recommendedName>
        <fullName evidence="8">PIN domain-containing protein</fullName>
    </recommendedName>
</protein>
<dbReference type="EMBL" id="AP018248">
    <property type="protein sequence ID" value="BAY99360.1"/>
    <property type="molecule type" value="Genomic_DNA"/>
</dbReference>
<dbReference type="PANTHER" id="PTHR33653:SF1">
    <property type="entry name" value="RIBONUCLEASE VAPC2"/>
    <property type="match status" value="1"/>
</dbReference>
<gene>
    <name evidence="9" type="ORF">NIES37_33420</name>
</gene>
<keyword evidence="2" id="KW-1277">Toxin-antitoxin system</keyword>
<keyword evidence="4" id="KW-0479">Metal-binding</keyword>
<evidence type="ECO:0000256" key="6">
    <source>
        <dbReference type="ARBA" id="ARBA00022842"/>
    </source>
</evidence>
<keyword evidence="10" id="KW-1185">Reference proteome</keyword>
<organism evidence="9 10">
    <name type="scientific">Tolypothrix tenuis PCC 7101</name>
    <dbReference type="NCBI Taxonomy" id="231146"/>
    <lineage>
        <taxon>Bacteria</taxon>
        <taxon>Bacillati</taxon>
        <taxon>Cyanobacteriota</taxon>
        <taxon>Cyanophyceae</taxon>
        <taxon>Nostocales</taxon>
        <taxon>Tolypothrichaceae</taxon>
        <taxon>Tolypothrix</taxon>
    </lineage>
</organism>
<proteinExistence type="inferred from homology"/>
<comment type="similarity">
    <text evidence="7">Belongs to the PINc/VapC protein family.</text>
</comment>
<dbReference type="RefSeq" id="WP_096577424.1">
    <property type="nucleotide sequence ID" value="NZ_CAWNJS010000001.1"/>
</dbReference>
<sequence>MTFVWVLDTDHLSLLQRGHPLLQQRINQINPENLAITVVTLEEQMKGWLNVINKYNDKSPQSENLIMAYKGLRDCIEYLNKLRVLDFDQSAYNYYRELINHKVRIGTRDLRIAAIALSINGILVTRNSKDFAKAPNLQIEDWTIITS</sequence>
<dbReference type="CDD" id="cd09881">
    <property type="entry name" value="PIN_VapC4-5_FitB-like"/>
    <property type="match status" value="1"/>
</dbReference>
<name>A0A1Z4N0Y4_9CYAN</name>
<dbReference type="GO" id="GO:0016787">
    <property type="term" value="F:hydrolase activity"/>
    <property type="evidence" value="ECO:0007669"/>
    <property type="project" value="UniProtKB-KW"/>
</dbReference>
<keyword evidence="5" id="KW-0378">Hydrolase</keyword>
<evidence type="ECO:0000256" key="5">
    <source>
        <dbReference type="ARBA" id="ARBA00022801"/>
    </source>
</evidence>
<dbReference type="Pfam" id="PF01850">
    <property type="entry name" value="PIN"/>
    <property type="match status" value="1"/>
</dbReference>
<evidence type="ECO:0000256" key="3">
    <source>
        <dbReference type="ARBA" id="ARBA00022722"/>
    </source>
</evidence>
<dbReference type="GO" id="GO:0046872">
    <property type="term" value="F:metal ion binding"/>
    <property type="evidence" value="ECO:0007669"/>
    <property type="project" value="UniProtKB-KW"/>
</dbReference>
<evidence type="ECO:0000313" key="9">
    <source>
        <dbReference type="EMBL" id="BAY99360.1"/>
    </source>
</evidence>
<dbReference type="AlphaFoldDB" id="A0A1Z4N0Y4"/>
<dbReference type="KEGG" id="ttq:NIES37_33420"/>
<dbReference type="InterPro" id="IPR002716">
    <property type="entry name" value="PIN_dom"/>
</dbReference>
<evidence type="ECO:0000256" key="4">
    <source>
        <dbReference type="ARBA" id="ARBA00022723"/>
    </source>
</evidence>
<evidence type="ECO:0000256" key="7">
    <source>
        <dbReference type="ARBA" id="ARBA00038093"/>
    </source>
</evidence>
<keyword evidence="3" id="KW-0540">Nuclease</keyword>
<dbReference type="GO" id="GO:0004518">
    <property type="term" value="F:nuclease activity"/>
    <property type="evidence" value="ECO:0007669"/>
    <property type="project" value="UniProtKB-KW"/>
</dbReference>